<keyword evidence="4 7" id="KW-0812">Transmembrane</keyword>
<dbReference type="GO" id="GO:0055085">
    <property type="term" value="P:transmembrane transport"/>
    <property type="evidence" value="ECO:0007669"/>
    <property type="project" value="InterPro"/>
</dbReference>
<gene>
    <name evidence="9" type="ORF">LZ495_37895</name>
</gene>
<feature type="transmembrane region" description="Helical" evidence="7">
    <location>
        <begin position="144"/>
        <end position="170"/>
    </location>
</feature>
<comment type="subcellular location">
    <subcellularLocation>
        <location evidence="1 7">Cell membrane</location>
        <topology evidence="1 7">Multi-pass membrane protein</topology>
    </subcellularLocation>
</comment>
<feature type="transmembrane region" description="Helical" evidence="7">
    <location>
        <begin position="9"/>
        <end position="30"/>
    </location>
</feature>
<feature type="transmembrane region" description="Helical" evidence="7">
    <location>
        <begin position="112"/>
        <end position="132"/>
    </location>
</feature>
<dbReference type="Gene3D" id="1.10.3720.10">
    <property type="entry name" value="MetI-like"/>
    <property type="match status" value="1"/>
</dbReference>
<evidence type="ECO:0000256" key="3">
    <source>
        <dbReference type="ARBA" id="ARBA00022475"/>
    </source>
</evidence>
<accession>A0AA41Q7J4</accession>
<evidence type="ECO:0000259" key="8">
    <source>
        <dbReference type="PROSITE" id="PS50928"/>
    </source>
</evidence>
<protein>
    <submittedName>
        <fullName evidence="9">ABC transporter permease</fullName>
    </submittedName>
</protein>
<dbReference type="GO" id="GO:0005886">
    <property type="term" value="C:plasma membrane"/>
    <property type="evidence" value="ECO:0007669"/>
    <property type="project" value="UniProtKB-SubCell"/>
</dbReference>
<feature type="transmembrane region" description="Helical" evidence="7">
    <location>
        <begin position="294"/>
        <end position="320"/>
    </location>
</feature>
<reference evidence="9" key="1">
    <citation type="submission" date="2022-01" db="EMBL/GenBank/DDBJ databases">
        <title>Genome-Based Taxonomic Classification of the Phylum Actinobacteria.</title>
        <authorList>
            <person name="Gao Y."/>
        </authorList>
    </citation>
    <scope>NUCLEOTIDE SEQUENCE</scope>
    <source>
        <strain evidence="9">KLBMP 8922</strain>
    </source>
</reference>
<feature type="transmembrane region" description="Helical" evidence="7">
    <location>
        <begin position="252"/>
        <end position="274"/>
    </location>
</feature>
<comment type="caution">
    <text evidence="9">The sequence shown here is derived from an EMBL/GenBank/DDBJ whole genome shotgun (WGS) entry which is preliminary data.</text>
</comment>
<evidence type="ECO:0000256" key="1">
    <source>
        <dbReference type="ARBA" id="ARBA00004651"/>
    </source>
</evidence>
<feature type="domain" description="ABC transmembrane type-1" evidence="8">
    <location>
        <begin position="108"/>
        <end position="317"/>
    </location>
</feature>
<dbReference type="InterPro" id="IPR000515">
    <property type="entry name" value="MetI-like"/>
</dbReference>
<evidence type="ECO:0000256" key="7">
    <source>
        <dbReference type="RuleBase" id="RU363032"/>
    </source>
</evidence>
<evidence type="ECO:0000313" key="9">
    <source>
        <dbReference type="EMBL" id="MCF2532958.1"/>
    </source>
</evidence>
<feature type="transmembrane region" description="Helical" evidence="7">
    <location>
        <begin position="190"/>
        <end position="209"/>
    </location>
</feature>
<dbReference type="InterPro" id="IPR045621">
    <property type="entry name" value="BPD_transp_1_N"/>
</dbReference>
<keyword evidence="10" id="KW-1185">Reference proteome</keyword>
<dbReference type="CDD" id="cd06261">
    <property type="entry name" value="TM_PBP2"/>
    <property type="match status" value="1"/>
</dbReference>
<keyword evidence="3" id="KW-1003">Cell membrane</keyword>
<evidence type="ECO:0000256" key="6">
    <source>
        <dbReference type="ARBA" id="ARBA00023136"/>
    </source>
</evidence>
<evidence type="ECO:0000256" key="2">
    <source>
        <dbReference type="ARBA" id="ARBA00022448"/>
    </source>
</evidence>
<keyword evidence="2 7" id="KW-0813">Transport</keyword>
<evidence type="ECO:0000256" key="5">
    <source>
        <dbReference type="ARBA" id="ARBA00022989"/>
    </source>
</evidence>
<dbReference type="PANTHER" id="PTHR43163:SF6">
    <property type="entry name" value="DIPEPTIDE TRANSPORT SYSTEM PERMEASE PROTEIN DPPB-RELATED"/>
    <property type="match status" value="1"/>
</dbReference>
<dbReference type="PANTHER" id="PTHR43163">
    <property type="entry name" value="DIPEPTIDE TRANSPORT SYSTEM PERMEASE PROTEIN DPPB-RELATED"/>
    <property type="match status" value="1"/>
</dbReference>
<organism evidence="9 10">
    <name type="scientific">Yinghuangia soli</name>
    <dbReference type="NCBI Taxonomy" id="2908204"/>
    <lineage>
        <taxon>Bacteria</taxon>
        <taxon>Bacillati</taxon>
        <taxon>Actinomycetota</taxon>
        <taxon>Actinomycetes</taxon>
        <taxon>Kitasatosporales</taxon>
        <taxon>Streptomycetaceae</taxon>
        <taxon>Yinghuangia</taxon>
    </lineage>
</organism>
<dbReference type="RefSeq" id="WP_235057729.1">
    <property type="nucleotide sequence ID" value="NZ_JAKFHA010000041.1"/>
</dbReference>
<sequence>MLRFFVRRFAGMIGILLVISLITFYLFFAASGPDDVVQMSCGRFCTEEAKAGVRHDLGLDKPFFEQYWVYMTGIVMGRDIGDRSCSAPCLGYSFSSREPVTERIQNGFPTTLSLAIGAIVLMILIGVGLGVIAAMKRGTRTDKVLTTVAVVAGAFQIFILGPLLLLIFVYETELMDLPKYYAFTDNPGKWATGLILPWICLMVIHMAMYTRLTRSAMVDALNDDYVRTLRAKGLSKRDIYIKHAFRGALSPVATILGIDIGILMAGTVITEFTFSLNGIGRLAVLAVEDSDLPMMMGVVLVAAAITIIANLLVDVAYAVIDPRVRLY</sequence>
<evidence type="ECO:0000313" key="10">
    <source>
        <dbReference type="Proteomes" id="UP001165378"/>
    </source>
</evidence>
<dbReference type="Pfam" id="PF19300">
    <property type="entry name" value="BPD_transp_1_N"/>
    <property type="match status" value="1"/>
</dbReference>
<dbReference type="PROSITE" id="PS50928">
    <property type="entry name" value="ABC_TM1"/>
    <property type="match status" value="1"/>
</dbReference>
<dbReference type="SUPFAM" id="SSF161098">
    <property type="entry name" value="MetI-like"/>
    <property type="match status" value="1"/>
</dbReference>
<proteinExistence type="inferred from homology"/>
<dbReference type="Pfam" id="PF00528">
    <property type="entry name" value="BPD_transp_1"/>
    <property type="match status" value="1"/>
</dbReference>
<name>A0AA41Q7J4_9ACTN</name>
<keyword evidence="5 7" id="KW-1133">Transmembrane helix</keyword>
<evidence type="ECO:0000256" key="4">
    <source>
        <dbReference type="ARBA" id="ARBA00022692"/>
    </source>
</evidence>
<dbReference type="InterPro" id="IPR035906">
    <property type="entry name" value="MetI-like_sf"/>
</dbReference>
<dbReference type="AlphaFoldDB" id="A0AA41Q7J4"/>
<comment type="similarity">
    <text evidence="7">Belongs to the binding-protein-dependent transport system permease family.</text>
</comment>
<keyword evidence="6 7" id="KW-0472">Membrane</keyword>
<dbReference type="Proteomes" id="UP001165378">
    <property type="component" value="Unassembled WGS sequence"/>
</dbReference>
<dbReference type="EMBL" id="JAKFHA010000041">
    <property type="protein sequence ID" value="MCF2532958.1"/>
    <property type="molecule type" value="Genomic_DNA"/>
</dbReference>